<dbReference type="GO" id="GO:0032259">
    <property type="term" value="P:methylation"/>
    <property type="evidence" value="ECO:0007669"/>
    <property type="project" value="UniProtKB-KW"/>
</dbReference>
<feature type="binding site" evidence="10">
    <location>
        <position position="249"/>
    </location>
    <ligand>
        <name>(6S)-5,6,7,8-tetrahydrofolate</name>
        <dbReference type="ChEBI" id="CHEBI:57453"/>
    </ligand>
</feature>
<dbReference type="UniPathway" id="UPA00288">
    <property type="reaction ID" value="UER01023"/>
</dbReference>
<keyword evidence="5 10" id="KW-0963">Cytoplasm</keyword>
<keyword evidence="10" id="KW-0028">Amino-acid biosynthesis</keyword>
<proteinExistence type="inferred from homology"/>
<dbReference type="SUPFAM" id="SSF53383">
    <property type="entry name" value="PLP-dependent transferases"/>
    <property type="match status" value="1"/>
</dbReference>
<dbReference type="PANTHER" id="PTHR11680:SF35">
    <property type="entry name" value="SERINE HYDROXYMETHYLTRANSFERASE 1"/>
    <property type="match status" value="1"/>
</dbReference>
<dbReference type="InterPro" id="IPR039429">
    <property type="entry name" value="SHMT-like_dom"/>
</dbReference>
<evidence type="ECO:0000256" key="10">
    <source>
        <dbReference type="HAMAP-Rule" id="MF_00051"/>
    </source>
</evidence>
<dbReference type="Gene3D" id="3.40.640.10">
    <property type="entry name" value="Type I PLP-dependent aspartate aminotransferase-like (Major domain)"/>
    <property type="match status" value="1"/>
</dbReference>
<dbReference type="AlphaFoldDB" id="A0A6J4IDC6"/>
<keyword evidence="6 10" id="KW-0554">One-carbon metabolism</keyword>
<accession>A0A6J4IDC6</accession>
<evidence type="ECO:0000256" key="4">
    <source>
        <dbReference type="ARBA" id="ARBA00011738"/>
    </source>
</evidence>
<gene>
    <name evidence="10" type="primary">glyA</name>
    <name evidence="13" type="ORF">AVDCRST_MAG20-2148</name>
</gene>
<dbReference type="EC" id="2.1.2.1" evidence="10"/>
<dbReference type="CDD" id="cd00378">
    <property type="entry name" value="SHMT"/>
    <property type="match status" value="1"/>
</dbReference>
<evidence type="ECO:0000256" key="11">
    <source>
        <dbReference type="PIRSR" id="PIRSR000412-50"/>
    </source>
</evidence>
<comment type="function">
    <text evidence="9">Catalyzes the reversible interconversion of serine and glycine with tetrahydrofolate (THF) serving as the one-carbon carrier. This reaction serves as the major source of one-carbon groups required for the biosynthesis of purines, thymidylate, methionine, and other important biomolecules. Also exhibits THF-independent aldolase activity toward beta-hydroxyamino acids, producing glycine and aldehydes, via a retro-aldol mechanism. Thus, is able to catalyze the cleavage of L-allo-threonine.</text>
</comment>
<dbReference type="Pfam" id="PF00464">
    <property type="entry name" value="SHMT"/>
    <property type="match status" value="1"/>
</dbReference>
<evidence type="ECO:0000313" key="13">
    <source>
        <dbReference type="EMBL" id="CAA9247085.1"/>
    </source>
</evidence>
<dbReference type="InterPro" id="IPR015424">
    <property type="entry name" value="PyrdxlP-dep_Trfase"/>
</dbReference>
<keyword evidence="13" id="KW-0489">Methyltransferase</keyword>
<comment type="pathway">
    <text evidence="10">Amino-acid biosynthesis; glycine biosynthesis; glycine from L-serine: step 1/1.</text>
</comment>
<comment type="subunit">
    <text evidence="4 10">Homodimer.</text>
</comment>
<dbReference type="GO" id="GO:0004372">
    <property type="term" value="F:glycine hydroxymethyltransferase activity"/>
    <property type="evidence" value="ECO:0007669"/>
    <property type="project" value="UniProtKB-UniRule"/>
</dbReference>
<comment type="similarity">
    <text evidence="3 10">Belongs to the SHMT family.</text>
</comment>
<dbReference type="InterPro" id="IPR001085">
    <property type="entry name" value="Ser_HO-MeTrfase"/>
</dbReference>
<evidence type="ECO:0000256" key="2">
    <source>
        <dbReference type="ARBA" id="ARBA00004496"/>
    </source>
</evidence>
<dbReference type="PANTHER" id="PTHR11680">
    <property type="entry name" value="SERINE HYDROXYMETHYLTRANSFERASE"/>
    <property type="match status" value="1"/>
</dbReference>
<comment type="pathway">
    <text evidence="10">One-carbon metabolism; tetrahydrofolate interconversion.</text>
</comment>
<dbReference type="NCBIfam" id="NF000586">
    <property type="entry name" value="PRK00011.1"/>
    <property type="match status" value="1"/>
</dbReference>
<comment type="catalytic activity">
    <reaction evidence="10">
        <text>(6R)-5,10-methylene-5,6,7,8-tetrahydrofolate + glycine + H2O = (6S)-5,6,7,8-tetrahydrofolate + L-serine</text>
        <dbReference type="Rhea" id="RHEA:15481"/>
        <dbReference type="ChEBI" id="CHEBI:15377"/>
        <dbReference type="ChEBI" id="CHEBI:15636"/>
        <dbReference type="ChEBI" id="CHEBI:33384"/>
        <dbReference type="ChEBI" id="CHEBI:57305"/>
        <dbReference type="ChEBI" id="CHEBI:57453"/>
        <dbReference type="EC" id="2.1.2.1"/>
    </reaction>
</comment>
<evidence type="ECO:0000256" key="7">
    <source>
        <dbReference type="ARBA" id="ARBA00022679"/>
    </source>
</evidence>
<evidence type="ECO:0000256" key="3">
    <source>
        <dbReference type="ARBA" id="ARBA00006376"/>
    </source>
</evidence>
<comment type="cofactor">
    <cofactor evidence="1 10 11">
        <name>pyridoxal 5'-phosphate</name>
        <dbReference type="ChEBI" id="CHEBI:597326"/>
    </cofactor>
</comment>
<organism evidence="13">
    <name type="scientific">uncultured Acidimicrobiales bacterium</name>
    <dbReference type="NCBI Taxonomy" id="310071"/>
    <lineage>
        <taxon>Bacteria</taxon>
        <taxon>Bacillati</taxon>
        <taxon>Actinomycetota</taxon>
        <taxon>Acidimicrobiia</taxon>
        <taxon>Acidimicrobiales</taxon>
        <taxon>environmental samples</taxon>
    </lineage>
</organism>
<feature type="binding site" evidence="10">
    <location>
        <position position="126"/>
    </location>
    <ligand>
        <name>(6S)-5,6,7,8-tetrahydrofolate</name>
        <dbReference type="ChEBI" id="CHEBI:57453"/>
    </ligand>
</feature>
<dbReference type="InterPro" id="IPR049943">
    <property type="entry name" value="Ser_HO-MeTrfase-like"/>
</dbReference>
<dbReference type="EMBL" id="CADCSY010000092">
    <property type="protein sequence ID" value="CAA9247085.1"/>
    <property type="molecule type" value="Genomic_DNA"/>
</dbReference>
<evidence type="ECO:0000256" key="1">
    <source>
        <dbReference type="ARBA" id="ARBA00001933"/>
    </source>
</evidence>
<sequence>MTDQVVGLSARDLAATDPEVAGLLDRELERQNTGLQLIASENFTSPAVMEAVGSCLTNKYSEGYPGKRYYGGNGVVDEVEELARRRVQALFGAEHANVQPHSGANANAAAYLALLEPGDTVMGLRLDQGGHITHGLPASQAGQFYEWVSYGVDSDSERIDMALVARLAEEHRPKLIVAGATAYPRIIDPAPFREIADAVGARLMFDMAHVAGLVAGGVHPSPVGVADVVTFTTHKTLRGPRGGCILSTEELAPAIDRAIFPGTQGGPLEHVIAGKAVAFREAAEPGFAAYARQIVANAAALALALEGEGFRMSSGGTENHLVLVDLRPFDEGLTGKAAQTAGDAAGITFNKNQIPNDPRSAFVTSGVRLGTPAITTAGMTEAEMPEVARLLAWALRHRDEPGELAAVRAEVAALCSAFTPYP</sequence>
<feature type="binding site" evidence="10">
    <location>
        <begin position="130"/>
        <end position="132"/>
    </location>
    <ligand>
        <name>(6S)-5,6,7,8-tetrahydrofolate</name>
        <dbReference type="ChEBI" id="CHEBI:57453"/>
    </ligand>
</feature>
<keyword evidence="7 10" id="KW-0808">Transferase</keyword>
<feature type="domain" description="Serine hydroxymethyltransferase-like" evidence="12">
    <location>
        <begin position="14"/>
        <end position="390"/>
    </location>
</feature>
<evidence type="ECO:0000256" key="8">
    <source>
        <dbReference type="ARBA" id="ARBA00022898"/>
    </source>
</evidence>
<evidence type="ECO:0000256" key="6">
    <source>
        <dbReference type="ARBA" id="ARBA00022563"/>
    </source>
</evidence>
<dbReference type="GO" id="GO:0008168">
    <property type="term" value="F:methyltransferase activity"/>
    <property type="evidence" value="ECO:0007669"/>
    <property type="project" value="UniProtKB-KW"/>
</dbReference>
<dbReference type="GO" id="GO:0042803">
    <property type="term" value="F:protein homodimerization activity"/>
    <property type="evidence" value="ECO:0007669"/>
    <property type="project" value="UniProtKB-ARBA"/>
</dbReference>
<dbReference type="Gene3D" id="3.90.1150.10">
    <property type="entry name" value="Aspartate Aminotransferase, domain 1"/>
    <property type="match status" value="1"/>
</dbReference>
<dbReference type="InterPro" id="IPR015422">
    <property type="entry name" value="PyrdxlP-dep_Trfase_small"/>
</dbReference>
<evidence type="ECO:0000256" key="5">
    <source>
        <dbReference type="ARBA" id="ARBA00022490"/>
    </source>
</evidence>
<dbReference type="GO" id="GO:0005829">
    <property type="term" value="C:cytosol"/>
    <property type="evidence" value="ECO:0007669"/>
    <property type="project" value="TreeGrafter"/>
</dbReference>
<dbReference type="PIRSF" id="PIRSF000412">
    <property type="entry name" value="SHMT"/>
    <property type="match status" value="1"/>
</dbReference>
<dbReference type="UniPathway" id="UPA00193"/>
<feature type="modified residue" description="N6-(pyridoxal phosphate)lysine" evidence="10 11">
    <location>
        <position position="235"/>
    </location>
</feature>
<dbReference type="GO" id="GO:0019264">
    <property type="term" value="P:glycine biosynthetic process from serine"/>
    <property type="evidence" value="ECO:0007669"/>
    <property type="project" value="UniProtKB-UniRule"/>
</dbReference>
<name>A0A6J4IDC6_9ACTN</name>
<dbReference type="InterPro" id="IPR015421">
    <property type="entry name" value="PyrdxlP-dep_Trfase_major"/>
</dbReference>
<dbReference type="HAMAP" id="MF_00051">
    <property type="entry name" value="SHMT"/>
    <property type="match status" value="1"/>
</dbReference>
<feature type="site" description="Plays an important role in substrate specificity" evidence="10">
    <location>
        <position position="234"/>
    </location>
</feature>
<dbReference type="FunFam" id="3.40.640.10:FF:000001">
    <property type="entry name" value="Serine hydroxymethyltransferase"/>
    <property type="match status" value="1"/>
</dbReference>
<evidence type="ECO:0000256" key="9">
    <source>
        <dbReference type="ARBA" id="ARBA00054606"/>
    </source>
</evidence>
<evidence type="ECO:0000259" key="12">
    <source>
        <dbReference type="Pfam" id="PF00464"/>
    </source>
</evidence>
<reference evidence="13" key="1">
    <citation type="submission" date="2020-02" db="EMBL/GenBank/DDBJ databases">
        <authorList>
            <person name="Meier V. D."/>
        </authorList>
    </citation>
    <scope>NUCLEOTIDE SEQUENCE</scope>
    <source>
        <strain evidence="13">AVDCRST_MAG20</strain>
    </source>
</reference>
<protein>
    <recommendedName>
        <fullName evidence="10">Serine hydroxymethyltransferase</fullName>
        <shortName evidence="10">SHMT</shortName>
        <shortName evidence="10">Serine methylase</shortName>
        <ecNumber evidence="10">2.1.2.1</ecNumber>
    </recommendedName>
</protein>
<keyword evidence="8 10" id="KW-0663">Pyridoxal phosphate</keyword>
<comment type="subcellular location">
    <subcellularLocation>
        <location evidence="2 10">Cytoplasm</location>
    </subcellularLocation>
</comment>
<dbReference type="GO" id="GO:0030170">
    <property type="term" value="F:pyridoxal phosphate binding"/>
    <property type="evidence" value="ECO:0007669"/>
    <property type="project" value="UniProtKB-UniRule"/>
</dbReference>
<dbReference type="GO" id="GO:0035999">
    <property type="term" value="P:tetrahydrofolate interconversion"/>
    <property type="evidence" value="ECO:0007669"/>
    <property type="project" value="UniProtKB-UniRule"/>
</dbReference>
<feature type="binding site" evidence="10">
    <location>
        <begin position="360"/>
        <end position="362"/>
    </location>
    <ligand>
        <name>(6S)-5,6,7,8-tetrahydrofolate</name>
        <dbReference type="ChEBI" id="CHEBI:57453"/>
    </ligand>
</feature>